<dbReference type="Proteomes" id="UP000078200">
    <property type="component" value="Unassembled WGS sequence"/>
</dbReference>
<evidence type="ECO:0000313" key="3">
    <source>
        <dbReference type="Proteomes" id="UP000078200"/>
    </source>
</evidence>
<accession>A0A1A9V9M7</accession>
<evidence type="ECO:0000313" key="2">
    <source>
        <dbReference type="EnsemblMetazoa" id="GAUT030256-PA"/>
    </source>
</evidence>
<protein>
    <submittedName>
        <fullName evidence="2">Uncharacterized protein</fullName>
    </submittedName>
</protein>
<dbReference type="STRING" id="7395.A0A1A9V9M7"/>
<sequence>MVVAQQIKRTKSVELMSLWRLIGALLVLSATTGDSANKIVLPQQISNGDNTINVPTGMHHFTKNSILAGSKGTVVSSNGVIVAGNTAHASSVPSSAFNICVYTDGVYKSTATDVHYIDVMVGKALQRVH</sequence>
<proteinExistence type="predicted"/>
<dbReference type="AlphaFoldDB" id="A0A1A9V9M7"/>
<evidence type="ECO:0000256" key="1">
    <source>
        <dbReference type="SAM" id="SignalP"/>
    </source>
</evidence>
<dbReference type="EnsemblMetazoa" id="GAUT030256-RA">
    <property type="protein sequence ID" value="GAUT030256-PA"/>
    <property type="gene ID" value="GAUT030256"/>
</dbReference>
<dbReference type="VEuPathDB" id="VectorBase:GAUT030256"/>
<keyword evidence="1" id="KW-0732">Signal</keyword>
<organism evidence="2 3">
    <name type="scientific">Glossina austeni</name>
    <name type="common">Savannah tsetse fly</name>
    <dbReference type="NCBI Taxonomy" id="7395"/>
    <lineage>
        <taxon>Eukaryota</taxon>
        <taxon>Metazoa</taxon>
        <taxon>Ecdysozoa</taxon>
        <taxon>Arthropoda</taxon>
        <taxon>Hexapoda</taxon>
        <taxon>Insecta</taxon>
        <taxon>Pterygota</taxon>
        <taxon>Neoptera</taxon>
        <taxon>Endopterygota</taxon>
        <taxon>Diptera</taxon>
        <taxon>Brachycera</taxon>
        <taxon>Muscomorpha</taxon>
        <taxon>Hippoboscoidea</taxon>
        <taxon>Glossinidae</taxon>
        <taxon>Glossina</taxon>
    </lineage>
</organism>
<reference evidence="2" key="1">
    <citation type="submission" date="2020-05" db="UniProtKB">
        <authorList>
            <consortium name="EnsemblMetazoa"/>
        </authorList>
    </citation>
    <scope>IDENTIFICATION</scope>
    <source>
        <strain evidence="2">TTRI</strain>
    </source>
</reference>
<feature type="signal peptide" evidence="1">
    <location>
        <begin position="1"/>
        <end position="36"/>
    </location>
</feature>
<keyword evidence="3" id="KW-1185">Reference proteome</keyword>
<feature type="chain" id="PRO_5008399174" evidence="1">
    <location>
        <begin position="37"/>
        <end position="129"/>
    </location>
</feature>
<name>A0A1A9V9M7_GLOAU</name>